<dbReference type="InterPro" id="IPR028939">
    <property type="entry name" value="P5C_Rdtase_cat_N"/>
</dbReference>
<reference evidence="10" key="3">
    <citation type="submission" date="2025-08" db="UniProtKB">
        <authorList>
            <consortium name="RefSeq"/>
        </authorList>
    </citation>
    <scope>IDENTIFICATION</scope>
</reference>
<dbReference type="Gene3D" id="3.40.50.720">
    <property type="entry name" value="NAD(P)-binding Rossmann-like Domain"/>
    <property type="match status" value="1"/>
</dbReference>
<evidence type="ECO:0000256" key="5">
    <source>
        <dbReference type="NCBIfam" id="TIGR00112"/>
    </source>
</evidence>
<dbReference type="OrthoDB" id="9805754at2"/>
<comment type="pathway">
    <text evidence="4">Amino-acid biosynthesis; L-proline biosynthesis; L-proline from L-glutamate 5-semialdehyde: step 1/1.</text>
</comment>
<protein>
    <recommendedName>
        <fullName evidence="4 5">Pyrroline-5-carboxylate reductase</fullName>
        <shortName evidence="4">P5C reductase</shortName>
        <shortName evidence="4">P5CR</shortName>
        <ecNumber evidence="4 5">1.5.1.2</ecNumber>
    </recommendedName>
    <alternativeName>
        <fullName evidence="4">PCA reductase</fullName>
    </alternativeName>
</protein>
<keyword evidence="4" id="KW-0963">Cytoplasm</keyword>
<dbReference type="FunFam" id="1.10.3730.10:FF:000001">
    <property type="entry name" value="Pyrroline-5-carboxylate reductase"/>
    <property type="match status" value="1"/>
</dbReference>
<gene>
    <name evidence="4 10" type="primary">proC</name>
</gene>
<name>A0A8B6X1Y4_9BURK</name>
<evidence type="ECO:0000313" key="9">
    <source>
        <dbReference type="Proteomes" id="UP000675920"/>
    </source>
</evidence>
<proteinExistence type="inferred from homology"/>
<dbReference type="UniPathway" id="UPA00098">
    <property type="reaction ID" value="UER00361"/>
</dbReference>
<dbReference type="HAMAP" id="MF_01925">
    <property type="entry name" value="P5C_reductase"/>
    <property type="match status" value="1"/>
</dbReference>
<feature type="binding site" evidence="6">
    <location>
        <begin position="11"/>
        <end position="16"/>
    </location>
    <ligand>
        <name>NADP(+)</name>
        <dbReference type="ChEBI" id="CHEBI:58349"/>
    </ligand>
</feature>
<dbReference type="InterPro" id="IPR000304">
    <property type="entry name" value="Pyrroline-COOH_reductase"/>
</dbReference>
<comment type="catalytic activity">
    <reaction evidence="4">
        <text>L-proline + NAD(+) = (S)-1-pyrroline-5-carboxylate + NADH + 2 H(+)</text>
        <dbReference type="Rhea" id="RHEA:14105"/>
        <dbReference type="ChEBI" id="CHEBI:15378"/>
        <dbReference type="ChEBI" id="CHEBI:17388"/>
        <dbReference type="ChEBI" id="CHEBI:57540"/>
        <dbReference type="ChEBI" id="CHEBI:57945"/>
        <dbReference type="ChEBI" id="CHEBI:60039"/>
        <dbReference type="EC" id="1.5.1.2"/>
    </reaction>
</comment>
<dbReference type="InterPro" id="IPR036291">
    <property type="entry name" value="NAD(P)-bd_dom_sf"/>
</dbReference>
<dbReference type="AlphaFoldDB" id="A0A8B6X1Y4"/>
<evidence type="ECO:0000313" key="10">
    <source>
        <dbReference type="RefSeq" id="WP_028310489.1"/>
    </source>
</evidence>
<comment type="subcellular location">
    <subcellularLocation>
        <location evidence="4">Cytoplasm</location>
    </subcellularLocation>
</comment>
<evidence type="ECO:0000256" key="6">
    <source>
        <dbReference type="PIRSR" id="PIRSR000193-1"/>
    </source>
</evidence>
<dbReference type="Pfam" id="PF14748">
    <property type="entry name" value="P5CR_dimer"/>
    <property type="match status" value="1"/>
</dbReference>
<dbReference type="SUPFAM" id="SSF51735">
    <property type="entry name" value="NAD(P)-binding Rossmann-fold domains"/>
    <property type="match status" value="1"/>
</dbReference>
<evidence type="ECO:0000259" key="8">
    <source>
        <dbReference type="Pfam" id="PF14748"/>
    </source>
</evidence>
<comment type="similarity">
    <text evidence="1 4">Belongs to the pyrroline-5-carboxylate reductase family.</text>
</comment>
<dbReference type="PANTHER" id="PTHR11645">
    <property type="entry name" value="PYRROLINE-5-CARBOXYLATE REDUCTASE"/>
    <property type="match status" value="1"/>
</dbReference>
<feature type="domain" description="Pyrroline-5-carboxylate reductase dimerisation" evidence="8">
    <location>
        <begin position="163"/>
        <end position="267"/>
    </location>
</feature>
<dbReference type="InterPro" id="IPR008927">
    <property type="entry name" value="6-PGluconate_DH-like_C_sf"/>
</dbReference>
<feature type="domain" description="Pyrroline-5-carboxylate reductase catalytic N-terminal" evidence="7">
    <location>
        <begin position="7"/>
        <end position="100"/>
    </location>
</feature>
<accession>A0A8B6X1Y4</accession>
<dbReference type="GO" id="GO:0055129">
    <property type="term" value="P:L-proline biosynthetic process"/>
    <property type="evidence" value="ECO:0007669"/>
    <property type="project" value="UniProtKB-UniRule"/>
</dbReference>
<reference evidence="10" key="2">
    <citation type="journal article" date="2017" name="Front. Microbiol.">
        <title>Functional Characterization of Four Putative delta(1)-Pyrroline-5-Carboxylate Reductases from Bacillus subtilis.</title>
        <authorList>
            <person name="Forlani G."/>
            <person name="Nocek B."/>
            <person name="Chakravarthy S."/>
            <person name="Joachimiak A."/>
        </authorList>
    </citation>
    <scope>NUCLEOTIDE SEQUENCE</scope>
</reference>
<keyword evidence="4" id="KW-0641">Proline biosynthesis</keyword>
<organism evidence="9 10">
    <name type="scientific">Derxia gummosa DSM 723</name>
    <dbReference type="NCBI Taxonomy" id="1121388"/>
    <lineage>
        <taxon>Bacteria</taxon>
        <taxon>Pseudomonadati</taxon>
        <taxon>Pseudomonadota</taxon>
        <taxon>Betaproteobacteria</taxon>
        <taxon>Burkholderiales</taxon>
        <taxon>Alcaligenaceae</taxon>
        <taxon>Derxia</taxon>
    </lineage>
</organism>
<reference evidence="10" key="1">
    <citation type="journal article" date="2001" name="J. Bacteriol.">
        <title>Multiple genes for the last step of proline biosynthesis in Bacillus subtilis.</title>
        <authorList>
            <person name="Belitsky B.R."/>
            <person name="Brill J."/>
            <person name="Bremer E."/>
            <person name="Sonenshein A.L."/>
        </authorList>
    </citation>
    <scope>NUCLEOTIDE SEQUENCE</scope>
</reference>
<keyword evidence="2 4" id="KW-0521">NADP</keyword>
<keyword evidence="3 4" id="KW-0560">Oxidoreductase</keyword>
<evidence type="ECO:0000256" key="2">
    <source>
        <dbReference type="ARBA" id="ARBA00022857"/>
    </source>
</evidence>
<comment type="function">
    <text evidence="4">Catalyzes the reduction of 1-pyrroline-5-carboxylate (PCA) to L-proline.</text>
</comment>
<evidence type="ECO:0000256" key="4">
    <source>
        <dbReference type="HAMAP-Rule" id="MF_01925"/>
    </source>
</evidence>
<sequence length="274" mass="27766">MGDHARTITFIGGGNMAQALIGGLIARGAVPRSLRVVEPNEATRALLIERFGVDARADAAGALAGAAAVVLSVKPQVLREVALGLAAEVGDALVISIAAGIRARDIARWIGSDRVVRTMPNTPALIGEGITGLAALPACTTADQGLADELLGAVGRTVWVDDESKLDAVTAISGSGPAYVFLFIEALEAAGVRMGLGATEARALAIQTFAGGAQLAARSDDSPAVLREKVTSKGGTTFAALTTMRDKAVPESIIAGALAAAARSAELGDEFGRD</sequence>
<dbReference type="SUPFAM" id="SSF48179">
    <property type="entry name" value="6-phosphogluconate dehydrogenase C-terminal domain-like"/>
    <property type="match status" value="1"/>
</dbReference>
<evidence type="ECO:0000259" key="7">
    <source>
        <dbReference type="Pfam" id="PF03807"/>
    </source>
</evidence>
<dbReference type="RefSeq" id="WP_028310489.1">
    <property type="nucleotide sequence ID" value="NZ_AXWS01000007.1"/>
</dbReference>
<dbReference type="PIRSF" id="PIRSF000193">
    <property type="entry name" value="Pyrrol-5-carb_rd"/>
    <property type="match status" value="1"/>
</dbReference>
<evidence type="ECO:0000256" key="3">
    <source>
        <dbReference type="ARBA" id="ARBA00023002"/>
    </source>
</evidence>
<keyword evidence="4" id="KW-0028">Amino-acid biosynthesis</keyword>
<dbReference type="InterPro" id="IPR029036">
    <property type="entry name" value="P5CR_dimer"/>
</dbReference>
<dbReference type="GO" id="GO:0005737">
    <property type="term" value="C:cytoplasm"/>
    <property type="evidence" value="ECO:0007669"/>
    <property type="project" value="UniProtKB-SubCell"/>
</dbReference>
<dbReference type="Proteomes" id="UP000675920">
    <property type="component" value="Unplaced"/>
</dbReference>
<keyword evidence="9" id="KW-1185">Reference proteome</keyword>
<dbReference type="Pfam" id="PF03807">
    <property type="entry name" value="F420_oxidored"/>
    <property type="match status" value="1"/>
</dbReference>
<dbReference type="Gene3D" id="1.10.3730.10">
    <property type="entry name" value="ProC C-terminal domain-like"/>
    <property type="match status" value="1"/>
</dbReference>
<dbReference type="GO" id="GO:0004735">
    <property type="term" value="F:pyrroline-5-carboxylate reductase activity"/>
    <property type="evidence" value="ECO:0007669"/>
    <property type="project" value="UniProtKB-UniRule"/>
</dbReference>
<dbReference type="PANTHER" id="PTHR11645:SF0">
    <property type="entry name" value="PYRROLINE-5-CARBOXYLATE REDUCTASE 3"/>
    <property type="match status" value="1"/>
</dbReference>
<dbReference type="NCBIfam" id="TIGR00112">
    <property type="entry name" value="proC"/>
    <property type="match status" value="1"/>
</dbReference>
<dbReference type="EC" id="1.5.1.2" evidence="4 5"/>
<evidence type="ECO:0000256" key="1">
    <source>
        <dbReference type="ARBA" id="ARBA00005525"/>
    </source>
</evidence>
<comment type="catalytic activity">
    <reaction evidence="4">
        <text>L-proline + NADP(+) = (S)-1-pyrroline-5-carboxylate + NADPH + 2 H(+)</text>
        <dbReference type="Rhea" id="RHEA:14109"/>
        <dbReference type="ChEBI" id="CHEBI:15378"/>
        <dbReference type="ChEBI" id="CHEBI:17388"/>
        <dbReference type="ChEBI" id="CHEBI:57783"/>
        <dbReference type="ChEBI" id="CHEBI:58349"/>
        <dbReference type="ChEBI" id="CHEBI:60039"/>
        <dbReference type="EC" id="1.5.1.2"/>
    </reaction>
</comment>